<proteinExistence type="predicted"/>
<comment type="caution">
    <text evidence="1">The sequence shown here is derived from an EMBL/GenBank/DDBJ whole genome shotgun (WGS) entry which is preliminary data.</text>
</comment>
<protein>
    <submittedName>
        <fullName evidence="1">Uncharacterized protein</fullName>
    </submittedName>
</protein>
<reference evidence="1 2" key="1">
    <citation type="submission" date="2017-04" db="EMBL/GenBank/DDBJ databases">
        <title>The genome sequence of Parageobacillus galactosidasius DSM 18751.</title>
        <authorList>
            <person name="Ramaloko W.T."/>
            <person name="Koen N."/>
            <person name="Polliack S."/>
            <person name="Aliyu H."/>
            <person name="Lebre P."/>
            <person name="Mohr T."/>
            <person name="Oswald F."/>
            <person name="Zwick M."/>
            <person name="Neumann A."/>
            <person name="Syldatk C."/>
            <person name="Cowan D."/>
            <person name="De Maayer P."/>
        </authorList>
    </citation>
    <scope>NUCLEOTIDE SEQUENCE [LARGE SCALE GENOMIC DNA]</scope>
    <source>
        <strain evidence="1 2">DSM 18751</strain>
    </source>
</reference>
<sequence>MFAKLIDGGIHMEYPLTTGQMIDQLKAIEEIAEGVDILGREYCVIKNEHGMNFCSSEGNTKGYAQFILNHNILSARWRIRPRYVKFGTAMNALREGKCKSVTLHHKGKKISFSNVEPIQESLELHHEDDAWLLTWQDLFEGQWTIEY</sequence>
<evidence type="ECO:0000313" key="1">
    <source>
        <dbReference type="EMBL" id="OXB94815.1"/>
    </source>
</evidence>
<dbReference type="RefSeq" id="WP_089097268.1">
    <property type="nucleotide sequence ID" value="NZ_NDYL01000001.1"/>
</dbReference>
<evidence type="ECO:0000313" key="2">
    <source>
        <dbReference type="Proteomes" id="UP000198394"/>
    </source>
</evidence>
<accession>A0A226QR47</accession>
<dbReference type="Proteomes" id="UP000198394">
    <property type="component" value="Unassembled WGS sequence"/>
</dbReference>
<organism evidence="1 2">
    <name type="scientific">Parageobacillus galactosidasius</name>
    <dbReference type="NCBI Taxonomy" id="883812"/>
    <lineage>
        <taxon>Bacteria</taxon>
        <taxon>Bacillati</taxon>
        <taxon>Bacillota</taxon>
        <taxon>Bacilli</taxon>
        <taxon>Bacillales</taxon>
        <taxon>Anoxybacillaceae</taxon>
        <taxon>Parageobacillus</taxon>
    </lineage>
</organism>
<dbReference type="AlphaFoldDB" id="A0A226QR47"/>
<gene>
    <name evidence="1" type="ORF">B9L23_08105</name>
</gene>
<name>A0A226QR47_9BACL</name>
<keyword evidence="2" id="KW-1185">Reference proteome</keyword>
<dbReference type="EMBL" id="NDYL01000001">
    <property type="protein sequence ID" value="OXB94815.1"/>
    <property type="molecule type" value="Genomic_DNA"/>
</dbReference>